<dbReference type="Proteomes" id="UP000064183">
    <property type="component" value="Chromosome"/>
</dbReference>
<dbReference type="EMBL" id="CP013738">
    <property type="protein sequence ID" value="ALU95221.1"/>
    <property type="molecule type" value="Genomic_DNA"/>
</dbReference>
<dbReference type="STRING" id="1172567.WQO_18990"/>
<reference evidence="1 2" key="1">
    <citation type="journal article" date="2012" name="J. Bacteriol.">
        <title>Draft genome sequence of Streptomyces globisporus C-1027, which produces an antitumor antibiotic consisting of a nine-membered enediyne with a chromoprotein.</title>
        <authorList>
            <person name="Wang L."/>
            <person name="Wang S."/>
            <person name="He Q."/>
            <person name="Yu T."/>
            <person name="Li Q."/>
            <person name="Hong B."/>
        </authorList>
    </citation>
    <scope>NUCLEOTIDE SEQUENCE [LARGE SCALE GENOMIC DNA]</scope>
    <source>
        <strain evidence="1 2">C-1027</strain>
    </source>
</reference>
<evidence type="ECO:0000313" key="2">
    <source>
        <dbReference type="Proteomes" id="UP000064183"/>
    </source>
</evidence>
<dbReference type="AlphaFoldDB" id="A0A0U3C033"/>
<organism evidence="1 2">
    <name type="scientific">Streptomyces globisporus C-1027</name>
    <dbReference type="NCBI Taxonomy" id="1172567"/>
    <lineage>
        <taxon>Bacteria</taxon>
        <taxon>Bacillati</taxon>
        <taxon>Actinomycetota</taxon>
        <taxon>Actinomycetes</taxon>
        <taxon>Kitasatosporales</taxon>
        <taxon>Streptomycetaceae</taxon>
        <taxon>Streptomyces</taxon>
    </lineage>
</organism>
<sequence>MSLSLWMFRLILSFQYGRFVLGITKWSGQPCQKQPSMKTATFTGRKTMSAVRRIFGRGFAATR</sequence>
<evidence type="ECO:0000313" key="1">
    <source>
        <dbReference type="EMBL" id="ALU95221.1"/>
    </source>
</evidence>
<proteinExistence type="predicted"/>
<dbReference type="KEGG" id="sgb:WQO_18990"/>
<name>A0A0U3C033_STRGL</name>
<accession>A0A0U3C033</accession>
<protein>
    <submittedName>
        <fullName evidence="1">Uncharacterized protein</fullName>
    </submittedName>
</protein>
<gene>
    <name evidence="1" type="ORF">WQO_18990</name>
</gene>